<dbReference type="EMBL" id="NPEU01000159">
    <property type="protein sequence ID" value="RAI37835.1"/>
    <property type="molecule type" value="Genomic_DNA"/>
</dbReference>
<dbReference type="RefSeq" id="WP_111357907.1">
    <property type="nucleotide sequence ID" value="NZ_NHSK01000295.1"/>
</dbReference>
<gene>
    <name evidence="6" type="ORF">CH338_14745</name>
</gene>
<dbReference type="GO" id="GO:0000976">
    <property type="term" value="F:transcription cis-regulatory region binding"/>
    <property type="evidence" value="ECO:0007669"/>
    <property type="project" value="TreeGrafter"/>
</dbReference>
<protein>
    <submittedName>
        <fullName evidence="6">TetR family transcriptional regulator</fullName>
    </submittedName>
</protein>
<dbReference type="PANTHER" id="PTHR30055">
    <property type="entry name" value="HTH-TYPE TRANSCRIPTIONAL REGULATOR RUTR"/>
    <property type="match status" value="1"/>
</dbReference>
<dbReference type="PANTHER" id="PTHR30055:SF200">
    <property type="entry name" value="HTH-TYPE TRANSCRIPTIONAL REPRESSOR BDCR"/>
    <property type="match status" value="1"/>
</dbReference>
<keyword evidence="3" id="KW-0804">Transcription</keyword>
<dbReference type="InterPro" id="IPR001647">
    <property type="entry name" value="HTH_TetR"/>
</dbReference>
<evidence type="ECO:0000256" key="4">
    <source>
        <dbReference type="PROSITE-ProRule" id="PRU00335"/>
    </source>
</evidence>
<evidence type="ECO:0000259" key="5">
    <source>
        <dbReference type="PROSITE" id="PS50977"/>
    </source>
</evidence>
<dbReference type="PROSITE" id="PS50977">
    <property type="entry name" value="HTH_TETR_2"/>
    <property type="match status" value="1"/>
</dbReference>
<evidence type="ECO:0000313" key="7">
    <source>
        <dbReference type="Proteomes" id="UP000248863"/>
    </source>
</evidence>
<dbReference type="InterPro" id="IPR050109">
    <property type="entry name" value="HTH-type_TetR-like_transc_reg"/>
</dbReference>
<dbReference type="FunFam" id="1.10.10.60:FF:000141">
    <property type="entry name" value="TetR family transcriptional regulator"/>
    <property type="match status" value="1"/>
</dbReference>
<feature type="domain" description="HTH tetR-type" evidence="5">
    <location>
        <begin position="6"/>
        <end position="66"/>
    </location>
</feature>
<dbReference type="SUPFAM" id="SSF46689">
    <property type="entry name" value="Homeodomain-like"/>
    <property type="match status" value="1"/>
</dbReference>
<dbReference type="AlphaFoldDB" id="A0A327KK39"/>
<dbReference type="Proteomes" id="UP000248863">
    <property type="component" value="Unassembled WGS sequence"/>
</dbReference>
<evidence type="ECO:0000256" key="1">
    <source>
        <dbReference type="ARBA" id="ARBA00023015"/>
    </source>
</evidence>
<accession>A0A327KK39</accession>
<keyword evidence="2 4" id="KW-0238">DNA-binding</keyword>
<evidence type="ECO:0000256" key="2">
    <source>
        <dbReference type="ARBA" id="ARBA00023125"/>
    </source>
</evidence>
<keyword evidence="1" id="KW-0805">Transcription regulation</keyword>
<evidence type="ECO:0000256" key="3">
    <source>
        <dbReference type="ARBA" id="ARBA00023163"/>
    </source>
</evidence>
<feature type="DNA-binding region" description="H-T-H motif" evidence="4">
    <location>
        <begin position="29"/>
        <end position="48"/>
    </location>
</feature>
<dbReference type="SUPFAM" id="SSF48498">
    <property type="entry name" value="Tetracyclin repressor-like, C-terminal domain"/>
    <property type="match status" value="1"/>
</dbReference>
<dbReference type="Gene3D" id="1.10.357.10">
    <property type="entry name" value="Tetracycline Repressor, domain 2"/>
    <property type="match status" value="1"/>
</dbReference>
<dbReference type="GO" id="GO:0003700">
    <property type="term" value="F:DNA-binding transcription factor activity"/>
    <property type="evidence" value="ECO:0007669"/>
    <property type="project" value="TreeGrafter"/>
</dbReference>
<dbReference type="OrthoDB" id="9787680at2"/>
<comment type="caution">
    <text evidence="6">The sequence shown here is derived from an EMBL/GenBank/DDBJ whole genome shotgun (WGS) entry which is preliminary data.</text>
</comment>
<dbReference type="InterPro" id="IPR009057">
    <property type="entry name" value="Homeodomain-like_sf"/>
</dbReference>
<evidence type="ECO:0000313" key="6">
    <source>
        <dbReference type="EMBL" id="RAI37835.1"/>
    </source>
</evidence>
<sequence length="192" mass="20923">MPRAPEPTRQKILAAATRLFYGAGIRAVSLDEIAERAGVTKKTLYYHFRSKDDLVGAYLETRDPQNLAAFRRWFDEAEGTIDAKVRAIFAGLAAAARHPKWRGCGFLRTSVEYADLPGHPAIKTGIAHKKRVEAWLAEVLSADGIASAGVLARQIMLLIDGAFAVVLLHRDPTWMETAGDAAVALIAAARSR</sequence>
<dbReference type="Pfam" id="PF00440">
    <property type="entry name" value="TetR_N"/>
    <property type="match status" value="1"/>
</dbReference>
<dbReference type="PRINTS" id="PR00455">
    <property type="entry name" value="HTHTETR"/>
</dbReference>
<keyword evidence="7" id="KW-1185">Reference proteome</keyword>
<reference evidence="6 7" key="1">
    <citation type="submission" date="2017-07" db="EMBL/GenBank/DDBJ databases">
        <title>Draft Genome Sequences of Select Purple Nonsulfur Bacteria.</title>
        <authorList>
            <person name="Lasarre B."/>
            <person name="Mckinlay J.B."/>
        </authorList>
    </citation>
    <scope>NUCLEOTIDE SEQUENCE [LARGE SCALE GENOMIC DNA]</scope>
    <source>
        <strain evidence="6 7">DSM 11907</strain>
    </source>
</reference>
<name>A0A327KK39_9BRAD</name>
<dbReference type="InterPro" id="IPR036271">
    <property type="entry name" value="Tet_transcr_reg_TetR-rel_C_sf"/>
</dbReference>
<proteinExistence type="predicted"/>
<organism evidence="6 7">
    <name type="scientific">Rhodoplanes elegans</name>
    <dbReference type="NCBI Taxonomy" id="29408"/>
    <lineage>
        <taxon>Bacteria</taxon>
        <taxon>Pseudomonadati</taxon>
        <taxon>Pseudomonadota</taxon>
        <taxon>Alphaproteobacteria</taxon>
        <taxon>Hyphomicrobiales</taxon>
        <taxon>Nitrobacteraceae</taxon>
        <taxon>Rhodoplanes</taxon>
    </lineage>
</organism>